<dbReference type="InterPro" id="IPR028098">
    <property type="entry name" value="Glyco_trans_4-like_N"/>
</dbReference>
<keyword evidence="2" id="KW-0808">Transferase</keyword>
<dbReference type="AlphaFoldDB" id="A0A0L8AL75"/>
<dbReference type="CDD" id="cd03794">
    <property type="entry name" value="GT4_WbuB-like"/>
    <property type="match status" value="1"/>
</dbReference>
<dbReference type="EMBL" id="JSVA01000008">
    <property type="protein sequence ID" value="KOF03099.1"/>
    <property type="molecule type" value="Genomic_DNA"/>
</dbReference>
<evidence type="ECO:0000259" key="3">
    <source>
        <dbReference type="Pfam" id="PF00534"/>
    </source>
</evidence>
<comment type="caution">
    <text evidence="5">The sequence shown here is derived from an EMBL/GenBank/DDBJ whole genome shotgun (WGS) entry which is preliminary data.</text>
</comment>
<evidence type="ECO:0000313" key="6">
    <source>
        <dbReference type="Proteomes" id="UP000036908"/>
    </source>
</evidence>
<dbReference type="InterPro" id="IPR001296">
    <property type="entry name" value="Glyco_trans_1"/>
</dbReference>
<keyword evidence="1" id="KW-0328">Glycosyltransferase</keyword>
<dbReference type="Pfam" id="PF00534">
    <property type="entry name" value="Glycos_transf_1"/>
    <property type="match status" value="1"/>
</dbReference>
<dbReference type="Gene3D" id="3.40.50.2000">
    <property type="entry name" value="Glycogen Phosphorylase B"/>
    <property type="match status" value="2"/>
</dbReference>
<name>A0A0L8AL75_9BACT</name>
<evidence type="ECO:0000259" key="4">
    <source>
        <dbReference type="Pfam" id="PF13439"/>
    </source>
</evidence>
<gene>
    <name evidence="5" type="ORF">OB69_07120</name>
</gene>
<organism evidence="5 6">
    <name type="scientific">Roseivirga seohaensis subsp. aquiponti</name>
    <dbReference type="NCBI Taxonomy" id="1566026"/>
    <lineage>
        <taxon>Bacteria</taxon>
        <taxon>Pseudomonadati</taxon>
        <taxon>Bacteroidota</taxon>
        <taxon>Cytophagia</taxon>
        <taxon>Cytophagales</taxon>
        <taxon>Roseivirgaceae</taxon>
        <taxon>Roseivirga</taxon>
    </lineage>
</organism>
<accession>A0A0L8AL75</accession>
<proteinExistence type="predicted"/>
<evidence type="ECO:0000313" key="5">
    <source>
        <dbReference type="EMBL" id="KOF03099.1"/>
    </source>
</evidence>
<dbReference type="GO" id="GO:0016757">
    <property type="term" value="F:glycosyltransferase activity"/>
    <property type="evidence" value="ECO:0007669"/>
    <property type="project" value="UniProtKB-KW"/>
</dbReference>
<dbReference type="PATRIC" id="fig|1566026.4.peg.3252"/>
<dbReference type="Pfam" id="PF13439">
    <property type="entry name" value="Glyco_transf_4"/>
    <property type="match status" value="1"/>
</dbReference>
<dbReference type="SUPFAM" id="SSF53756">
    <property type="entry name" value="UDP-Glycosyltransferase/glycogen phosphorylase"/>
    <property type="match status" value="1"/>
</dbReference>
<dbReference type="PANTHER" id="PTHR12526">
    <property type="entry name" value="GLYCOSYLTRANSFERASE"/>
    <property type="match status" value="1"/>
</dbReference>
<keyword evidence="6" id="KW-1185">Reference proteome</keyword>
<evidence type="ECO:0000256" key="2">
    <source>
        <dbReference type="ARBA" id="ARBA00022679"/>
    </source>
</evidence>
<dbReference type="OrthoDB" id="1450439at2"/>
<reference evidence="6" key="1">
    <citation type="submission" date="2014-11" db="EMBL/GenBank/DDBJ databases">
        <title>Genome sequencing of Roseivirga sp. D-25.</title>
        <authorList>
            <person name="Selvaratnam C."/>
            <person name="Thevarajoo S."/>
            <person name="Goh K.M."/>
            <person name="Eee R."/>
            <person name="Chan K.-G."/>
            <person name="Chong C.S."/>
        </authorList>
    </citation>
    <scope>NUCLEOTIDE SEQUENCE [LARGE SCALE GENOMIC DNA]</scope>
    <source>
        <strain evidence="6">D-25</strain>
    </source>
</reference>
<dbReference type="Proteomes" id="UP000036908">
    <property type="component" value="Unassembled WGS sequence"/>
</dbReference>
<sequence>MGKKICMLLHEFYPNDIRVTKEASALIKAGFEIHLICLQRKNEQDFEVVNGIKVHRIPVAQTFFWRGIWDILLVAFGFFQPKFHKKLFWLNQKESFDALHVHDLPLAKTALQLKQKNPSLKVILDFHENYPEALKVWFMWKKNPLIRFKNNLFFDFNKWLKYEKEMAQSADKVIVVVEEMAERIHQLHNIPYSKIITITNSEGKDFLNQESFEDIYEKKEGDFILAYTGGVGPHRGVDVAIEGLAFLKHHPQIRLELTGTLSAATHNWLEELIKKHGIQNQVKINGYQPFTKFFSYMAFADVNLIPHNRNGHTDNTIPHKLYQGMMVGKPVLVSDAPPLKRVVEKLNSGLVFEGGNSKDFADKVEALYLNKVLYLQLGKNGYEATVNQNENWEATGEILINEYQQLLESND</sequence>
<protein>
    <recommendedName>
        <fullName evidence="7">Glycosyltransferase subfamily 4-like N-terminal domain-containing protein</fullName>
    </recommendedName>
</protein>
<dbReference type="PANTHER" id="PTHR12526:SF629">
    <property type="entry name" value="TEICHURONIC ACID BIOSYNTHESIS GLYCOSYLTRANSFERASE TUAH-RELATED"/>
    <property type="match status" value="1"/>
</dbReference>
<feature type="domain" description="Glycosyltransferase subfamily 4-like N-terminal" evidence="4">
    <location>
        <begin position="22"/>
        <end position="200"/>
    </location>
</feature>
<evidence type="ECO:0008006" key="7">
    <source>
        <dbReference type="Google" id="ProtNLM"/>
    </source>
</evidence>
<evidence type="ECO:0000256" key="1">
    <source>
        <dbReference type="ARBA" id="ARBA00022676"/>
    </source>
</evidence>
<feature type="domain" description="Glycosyl transferase family 1" evidence="3">
    <location>
        <begin position="210"/>
        <end position="383"/>
    </location>
</feature>
<dbReference type="RefSeq" id="WP_053223016.1">
    <property type="nucleotide sequence ID" value="NZ_JSVA01000008.1"/>
</dbReference>